<dbReference type="AlphaFoldDB" id="A0A9P3G8J8"/>
<dbReference type="Proteomes" id="UP000703269">
    <property type="component" value="Unassembled WGS sequence"/>
</dbReference>
<evidence type="ECO:0000313" key="2">
    <source>
        <dbReference type="Proteomes" id="UP000703269"/>
    </source>
</evidence>
<reference evidence="1 2" key="1">
    <citation type="submission" date="2021-08" db="EMBL/GenBank/DDBJ databases">
        <title>Draft Genome Sequence of Phanerochaete sordida strain YK-624.</title>
        <authorList>
            <person name="Mori T."/>
            <person name="Dohra H."/>
            <person name="Suzuki T."/>
            <person name="Kawagishi H."/>
            <person name="Hirai H."/>
        </authorList>
    </citation>
    <scope>NUCLEOTIDE SEQUENCE [LARGE SCALE GENOMIC DNA]</scope>
    <source>
        <strain evidence="1 2">YK-624</strain>
    </source>
</reference>
<dbReference type="EMBL" id="BPQB01000016">
    <property type="protein sequence ID" value="GJE90278.1"/>
    <property type="molecule type" value="Genomic_DNA"/>
</dbReference>
<evidence type="ECO:0000313" key="1">
    <source>
        <dbReference type="EMBL" id="GJE90278.1"/>
    </source>
</evidence>
<name>A0A9P3G8J8_9APHY</name>
<accession>A0A9P3G8J8</accession>
<sequence length="259" mass="29116">MPGTPGNPRRISAFSALTATMVDFEHHFSRPLPTFHLKTIARVPSVNISVDFPDLAPEVAEALDSVPMEVIIRFPCNEPRDSHKGRLTEKIAKSVDVQLQVGLRTSEDAEDEDSAEYSAREAFPPPEITQNVFTFLPLIAKDFPDFTAPAWWASRKEEILEWLIDVVADPTDWKYRFGVDMYWMSVFGATPFVTVEETSSHNVPFVGTWGAMWVQHRAIPQPHPADCVGQCVFCLVERLRIWGAFSFFAGSTFPGPLFV</sequence>
<organism evidence="1 2">
    <name type="scientific">Phanerochaete sordida</name>
    <dbReference type="NCBI Taxonomy" id="48140"/>
    <lineage>
        <taxon>Eukaryota</taxon>
        <taxon>Fungi</taxon>
        <taxon>Dikarya</taxon>
        <taxon>Basidiomycota</taxon>
        <taxon>Agaricomycotina</taxon>
        <taxon>Agaricomycetes</taxon>
        <taxon>Polyporales</taxon>
        <taxon>Phanerochaetaceae</taxon>
        <taxon>Phanerochaete</taxon>
    </lineage>
</organism>
<keyword evidence="2" id="KW-1185">Reference proteome</keyword>
<gene>
    <name evidence="1" type="ORF">PsYK624_064070</name>
</gene>
<proteinExistence type="predicted"/>
<protein>
    <submittedName>
        <fullName evidence="1">Uncharacterized protein</fullName>
    </submittedName>
</protein>
<comment type="caution">
    <text evidence="1">The sequence shown here is derived from an EMBL/GenBank/DDBJ whole genome shotgun (WGS) entry which is preliminary data.</text>
</comment>